<dbReference type="Proteomes" id="UP000021369">
    <property type="component" value="Unassembled WGS sequence"/>
</dbReference>
<dbReference type="RefSeq" id="WP_037287048.1">
    <property type="nucleotide sequence ID" value="NZ_JEOB01000002.1"/>
</dbReference>
<feature type="domain" description="NodB homology" evidence="2">
    <location>
        <begin position="99"/>
        <end position="279"/>
    </location>
</feature>
<keyword evidence="4" id="KW-1185">Reference proteome</keyword>
<evidence type="ECO:0000256" key="1">
    <source>
        <dbReference type="SAM" id="SignalP"/>
    </source>
</evidence>
<feature type="signal peptide" evidence="1">
    <location>
        <begin position="1"/>
        <end position="20"/>
    </location>
</feature>
<dbReference type="PROSITE" id="PS51257">
    <property type="entry name" value="PROKAR_LIPOPROTEIN"/>
    <property type="match status" value="1"/>
</dbReference>
<dbReference type="OrthoDB" id="9812065at2"/>
<dbReference type="EMBL" id="JEOB01000002">
    <property type="protein sequence ID" value="EXM39855.1"/>
    <property type="molecule type" value="Genomic_DNA"/>
</dbReference>
<dbReference type="SUPFAM" id="SSF88713">
    <property type="entry name" value="Glycoside hydrolase/deacetylase"/>
    <property type="match status" value="1"/>
</dbReference>
<dbReference type="AlphaFoldDB" id="A0A011WS67"/>
<dbReference type="Gene3D" id="3.20.20.370">
    <property type="entry name" value="Glycoside hydrolase/deacetylase"/>
    <property type="match status" value="1"/>
</dbReference>
<dbReference type="PROSITE" id="PS51677">
    <property type="entry name" value="NODB"/>
    <property type="match status" value="1"/>
</dbReference>
<protein>
    <submittedName>
        <fullName evidence="3">Polysaccharide deacetylase</fullName>
    </submittedName>
</protein>
<dbReference type="PANTHER" id="PTHR10587:SF78">
    <property type="entry name" value="PEPTIDOGLYCAN-N-ACETYLMURAMIC ACID DEACETYLASE PDAA"/>
    <property type="match status" value="1"/>
</dbReference>
<dbReference type="PANTHER" id="PTHR10587">
    <property type="entry name" value="GLYCOSYL TRANSFERASE-RELATED"/>
    <property type="match status" value="1"/>
</dbReference>
<dbReference type="GO" id="GO:0016020">
    <property type="term" value="C:membrane"/>
    <property type="evidence" value="ECO:0007669"/>
    <property type="project" value="TreeGrafter"/>
</dbReference>
<sequence>MNKLILARLAAVFTAGVLTACGIAGKSGKKDDIHDTTTAEAEPVMMSAQTAKDYSALSAEKHGYGQGVQVDEKNRTIGALDFNKTYGKYNAKALNEDTDKITLTFDQGYENGYTAKILDTLKEKNVKAVFFLVQDYAERNPELVRRMIDEGHTIANHSVNHYSMPTLAPDVARSEIMGLHEYIIKNFGIDMKLFRPPMGEFSEQSLAVTSDCGYQTMLWSFAYADWDVDDQPDPAESLERLKNAAHPGAIYLLHSVSATNAEILGDMIEGIREEGFEFN</sequence>
<keyword evidence="1" id="KW-0732">Signal</keyword>
<evidence type="ECO:0000313" key="4">
    <source>
        <dbReference type="Proteomes" id="UP000021369"/>
    </source>
</evidence>
<dbReference type="Pfam" id="PF01522">
    <property type="entry name" value="Polysacc_deac_1"/>
    <property type="match status" value="1"/>
</dbReference>
<evidence type="ECO:0000313" key="3">
    <source>
        <dbReference type="EMBL" id="EXM39855.1"/>
    </source>
</evidence>
<name>A0A011WS67_RUMAL</name>
<dbReference type="GO" id="GO:0016810">
    <property type="term" value="F:hydrolase activity, acting on carbon-nitrogen (but not peptide) bonds"/>
    <property type="evidence" value="ECO:0007669"/>
    <property type="project" value="InterPro"/>
</dbReference>
<feature type="chain" id="PRO_5038575181" evidence="1">
    <location>
        <begin position="21"/>
        <end position="279"/>
    </location>
</feature>
<evidence type="ECO:0000259" key="2">
    <source>
        <dbReference type="PROSITE" id="PS51677"/>
    </source>
</evidence>
<dbReference type="InterPro" id="IPR050248">
    <property type="entry name" value="Polysacc_deacetylase_ArnD"/>
</dbReference>
<reference evidence="3 4" key="1">
    <citation type="submission" date="2013-06" db="EMBL/GenBank/DDBJ databases">
        <title>Rumen cellulosomics: divergent fiber-degrading strategies revealed by comparative genome-wide analysis of six Ruminococcal strains.</title>
        <authorList>
            <person name="Dassa B."/>
            <person name="Borovok I."/>
            <person name="Lamed R."/>
            <person name="Flint H."/>
            <person name="Yeoman C.J."/>
            <person name="White B."/>
            <person name="Bayer E.A."/>
        </authorList>
    </citation>
    <scope>NUCLEOTIDE SEQUENCE [LARGE SCALE GENOMIC DNA]</scope>
    <source>
        <strain evidence="3 4">SY3</strain>
    </source>
</reference>
<dbReference type="PATRIC" id="fig|1341156.4.peg.1081"/>
<organism evidence="3 4">
    <name type="scientific">Ruminococcus albus SY3</name>
    <dbReference type="NCBI Taxonomy" id="1341156"/>
    <lineage>
        <taxon>Bacteria</taxon>
        <taxon>Bacillati</taxon>
        <taxon>Bacillota</taxon>
        <taxon>Clostridia</taxon>
        <taxon>Eubacteriales</taxon>
        <taxon>Oscillospiraceae</taxon>
        <taxon>Ruminococcus</taxon>
    </lineage>
</organism>
<gene>
    <name evidence="3" type="ORF">RASY3_08875</name>
</gene>
<dbReference type="InterPro" id="IPR002509">
    <property type="entry name" value="NODB_dom"/>
</dbReference>
<proteinExistence type="predicted"/>
<dbReference type="InterPro" id="IPR011330">
    <property type="entry name" value="Glyco_hydro/deAcase_b/a-brl"/>
</dbReference>
<accession>A0A011WS67</accession>
<dbReference type="GO" id="GO:0005975">
    <property type="term" value="P:carbohydrate metabolic process"/>
    <property type="evidence" value="ECO:0007669"/>
    <property type="project" value="InterPro"/>
</dbReference>
<comment type="caution">
    <text evidence="3">The sequence shown here is derived from an EMBL/GenBank/DDBJ whole genome shotgun (WGS) entry which is preliminary data.</text>
</comment>